<accession>A0A1H9NG24</accession>
<evidence type="ECO:0000313" key="14">
    <source>
        <dbReference type="Proteomes" id="UP000182584"/>
    </source>
</evidence>
<dbReference type="Proteomes" id="UP000182584">
    <property type="component" value="Unassembled WGS sequence"/>
</dbReference>
<keyword evidence="4 12" id="KW-0813">Transport</keyword>
<dbReference type="PANTHER" id="PTHR30531:SF12">
    <property type="entry name" value="FLAGELLAR BIOSYNTHETIC PROTEIN FLHB"/>
    <property type="match status" value="1"/>
</dbReference>
<dbReference type="GO" id="GO:0009306">
    <property type="term" value="P:protein secretion"/>
    <property type="evidence" value="ECO:0007669"/>
    <property type="project" value="InterPro"/>
</dbReference>
<dbReference type="Pfam" id="PF01312">
    <property type="entry name" value="Bac_export_2"/>
    <property type="match status" value="1"/>
</dbReference>
<organism evidence="13 14">
    <name type="scientific">Butyrivibrio fibrisolvens</name>
    <dbReference type="NCBI Taxonomy" id="831"/>
    <lineage>
        <taxon>Bacteria</taxon>
        <taxon>Bacillati</taxon>
        <taxon>Bacillota</taxon>
        <taxon>Clostridia</taxon>
        <taxon>Lachnospirales</taxon>
        <taxon>Lachnospiraceae</taxon>
        <taxon>Butyrivibrio</taxon>
    </lineage>
</organism>
<evidence type="ECO:0000256" key="11">
    <source>
        <dbReference type="ARBA" id="ARBA00023225"/>
    </source>
</evidence>
<feature type="transmembrane region" description="Helical" evidence="12">
    <location>
        <begin position="202"/>
        <end position="229"/>
    </location>
</feature>
<dbReference type="RefSeq" id="WP_074754692.1">
    <property type="nucleotide sequence ID" value="NZ_FOGJ01000004.1"/>
</dbReference>
<evidence type="ECO:0000256" key="9">
    <source>
        <dbReference type="ARBA" id="ARBA00022989"/>
    </source>
</evidence>
<keyword evidence="9 12" id="KW-1133">Transmembrane helix</keyword>
<dbReference type="Gene3D" id="3.40.1690.10">
    <property type="entry name" value="secretion proteins EscU"/>
    <property type="match status" value="1"/>
</dbReference>
<dbReference type="PANTHER" id="PTHR30531">
    <property type="entry name" value="FLAGELLAR BIOSYNTHETIC PROTEIN FLHB"/>
    <property type="match status" value="1"/>
</dbReference>
<evidence type="ECO:0000256" key="10">
    <source>
        <dbReference type="ARBA" id="ARBA00023136"/>
    </source>
</evidence>
<comment type="caution">
    <text evidence="12">Lacks conserved residue(s) required for the propagation of feature annotation.</text>
</comment>
<comment type="subcellular location">
    <subcellularLocation>
        <location evidence="1">Cell membrane</location>
        <topology evidence="1">Multi-pass membrane protein</topology>
    </subcellularLocation>
</comment>
<name>A0A1H9NG24_BUTFI</name>
<keyword evidence="10 12" id="KW-0472">Membrane</keyword>
<evidence type="ECO:0000256" key="8">
    <source>
        <dbReference type="ARBA" id="ARBA00022927"/>
    </source>
</evidence>
<evidence type="ECO:0000256" key="3">
    <source>
        <dbReference type="ARBA" id="ARBA00021622"/>
    </source>
</evidence>
<feature type="transmembrane region" description="Helical" evidence="12">
    <location>
        <begin position="99"/>
        <end position="132"/>
    </location>
</feature>
<evidence type="ECO:0000256" key="2">
    <source>
        <dbReference type="ARBA" id="ARBA00010690"/>
    </source>
</evidence>
<evidence type="ECO:0000256" key="7">
    <source>
        <dbReference type="ARBA" id="ARBA00022795"/>
    </source>
</evidence>
<dbReference type="InterPro" id="IPR006136">
    <property type="entry name" value="FlhB"/>
</dbReference>
<keyword evidence="8 12" id="KW-0653">Protein transport</keyword>
<evidence type="ECO:0000256" key="6">
    <source>
        <dbReference type="ARBA" id="ARBA00022692"/>
    </source>
</evidence>
<keyword evidence="6 12" id="KW-0812">Transmembrane</keyword>
<dbReference type="AlphaFoldDB" id="A0A1H9NG24"/>
<dbReference type="eggNOG" id="COG1377">
    <property type="taxonomic scope" value="Bacteria"/>
</dbReference>
<dbReference type="Gene3D" id="6.10.250.2080">
    <property type="match status" value="1"/>
</dbReference>
<feature type="transmembrane region" description="Helical" evidence="12">
    <location>
        <begin position="161"/>
        <end position="182"/>
    </location>
</feature>
<comment type="function">
    <text evidence="12">Required for formation of the rod structure in the basal body of the flagellar apparatus. Together with FliI and FliH, may constitute the export apparatus of flagellin.</text>
</comment>
<keyword evidence="5 12" id="KW-1003">Cell membrane</keyword>
<evidence type="ECO:0000256" key="12">
    <source>
        <dbReference type="RuleBase" id="RU364091"/>
    </source>
</evidence>
<evidence type="ECO:0000313" key="13">
    <source>
        <dbReference type="EMBL" id="SER34619.1"/>
    </source>
</evidence>
<dbReference type="GO" id="GO:0044780">
    <property type="term" value="P:bacterial-type flagellum assembly"/>
    <property type="evidence" value="ECO:0007669"/>
    <property type="project" value="InterPro"/>
</dbReference>
<evidence type="ECO:0000256" key="4">
    <source>
        <dbReference type="ARBA" id="ARBA00022448"/>
    </source>
</evidence>
<dbReference type="NCBIfam" id="TIGR00328">
    <property type="entry name" value="flhB"/>
    <property type="match status" value="1"/>
</dbReference>
<keyword evidence="13" id="KW-0966">Cell projection</keyword>
<protein>
    <recommendedName>
        <fullName evidence="3 12">Flagellar biosynthetic protein FlhB</fullName>
    </recommendedName>
</protein>
<dbReference type="OrthoDB" id="9807950at2"/>
<keyword evidence="13" id="KW-0969">Cilium</keyword>
<proteinExistence type="inferred from homology"/>
<dbReference type="GO" id="GO:0005886">
    <property type="term" value="C:plasma membrane"/>
    <property type="evidence" value="ECO:0007669"/>
    <property type="project" value="UniProtKB-SubCell"/>
</dbReference>
<keyword evidence="11 12" id="KW-1006">Bacterial flagellum protein export</keyword>
<reference evidence="13 14" key="1">
    <citation type="submission" date="2016-10" db="EMBL/GenBank/DDBJ databases">
        <authorList>
            <person name="de Groot N.N."/>
        </authorList>
    </citation>
    <scope>NUCLEOTIDE SEQUENCE [LARGE SCALE GENOMIC DNA]</scope>
    <source>
        <strain evidence="13 14">AR40</strain>
    </source>
</reference>
<dbReference type="InterPro" id="IPR006135">
    <property type="entry name" value="T3SS_substrate_exporter"/>
</dbReference>
<comment type="similarity">
    <text evidence="2 12">Belongs to the type III secretion exporter family.</text>
</comment>
<sequence>MDLRLRYDLQFFAKEGPGGEKTEEATGKRLNDARKKGQVAKSQEITVAADLFAFFIILSIYKEYLGTNFVFLFNDIYGNIPDTIVMVDGYIPKATFDSLFVKIIIIALITVLPYLIAGFALALICNIVQFGFKITTEPMKPKFNKLNPLSGIKRIFSVQSLFNLVKSLMKIGLISIVVYVTLTGRNESLFLLYDMPLRQGIALMGDIIIDLGLRCAFVYLIIAAADFIYQKHKFREDMKMTKQEVKDEYKDTEGDPQIKSKQKQKMREASQRRMMKELPKADVVITNPTHYAVALVYNQDEDPAPKVIAKGTDYVAMKIKEVAKENHIEIVEDKPLARMLYANVEIGEYIPPELYKAVAEVLAYVYKLQGKI</sequence>
<dbReference type="EMBL" id="FOGJ01000004">
    <property type="protein sequence ID" value="SER34619.1"/>
    <property type="molecule type" value="Genomic_DNA"/>
</dbReference>
<evidence type="ECO:0000256" key="1">
    <source>
        <dbReference type="ARBA" id="ARBA00004651"/>
    </source>
</evidence>
<gene>
    <name evidence="12" type="primary">flhB</name>
    <name evidence="13" type="ORF">SAMN04487884_104169</name>
</gene>
<keyword evidence="7 12" id="KW-1005">Bacterial flagellum biogenesis</keyword>
<dbReference type="PRINTS" id="PR00950">
    <property type="entry name" value="TYPE3IMSPROT"/>
</dbReference>
<evidence type="ECO:0000256" key="5">
    <source>
        <dbReference type="ARBA" id="ARBA00022475"/>
    </source>
</evidence>
<dbReference type="FunFam" id="3.40.1690.10:FF:000001">
    <property type="entry name" value="Flagellar biosynthetic protein FlhB"/>
    <property type="match status" value="1"/>
</dbReference>
<dbReference type="InterPro" id="IPR029025">
    <property type="entry name" value="T3SS_substrate_exporter_C"/>
</dbReference>
<dbReference type="SUPFAM" id="SSF160544">
    <property type="entry name" value="EscU C-terminal domain-like"/>
    <property type="match status" value="1"/>
</dbReference>
<keyword evidence="13" id="KW-0282">Flagellum</keyword>